<gene>
    <name evidence="2" type="ORF">Mp_4g21820</name>
</gene>
<dbReference type="AlphaFoldDB" id="A0AAF6BCF0"/>
<reference evidence="3" key="1">
    <citation type="journal article" date="2020" name="Curr. Biol.">
        <title>Chromatin organization in early land plants reveals an ancestral association between H3K27me3, transposons, and constitutive heterochromatin.</title>
        <authorList>
            <person name="Montgomery S.A."/>
            <person name="Tanizawa Y."/>
            <person name="Galik B."/>
            <person name="Wang N."/>
            <person name="Ito T."/>
            <person name="Mochizuki T."/>
            <person name="Akimcheva S."/>
            <person name="Bowman J.L."/>
            <person name="Cognat V."/>
            <person name="Marechal-Drouard L."/>
            <person name="Ekker H."/>
            <person name="Hong S.F."/>
            <person name="Kohchi T."/>
            <person name="Lin S.S."/>
            <person name="Liu L.D."/>
            <person name="Nakamura Y."/>
            <person name="Valeeva L.R."/>
            <person name="Shakirov E.V."/>
            <person name="Shippen D.E."/>
            <person name="Wei W.L."/>
            <person name="Yagura M."/>
            <person name="Yamaoka S."/>
            <person name="Yamato K.T."/>
            <person name="Liu C."/>
            <person name="Berger F."/>
        </authorList>
    </citation>
    <scope>NUCLEOTIDE SEQUENCE [LARGE SCALE GENOMIC DNA]</scope>
    <source>
        <strain evidence="3">Tak-1</strain>
    </source>
</reference>
<protein>
    <submittedName>
        <fullName evidence="2">Uncharacterized protein</fullName>
    </submittedName>
</protein>
<name>A0AAF6BCF0_MARPO</name>
<feature type="compositionally biased region" description="Basic and acidic residues" evidence="1">
    <location>
        <begin position="13"/>
        <end position="36"/>
    </location>
</feature>
<evidence type="ECO:0000313" key="3">
    <source>
        <dbReference type="Proteomes" id="UP001162541"/>
    </source>
</evidence>
<sequence length="110" mass="11060">MLLPPTAALRTTEAWERERERASERGRAREGAREVAKTGMHRPPQAPAQRAGGGSGQAGVGVGVRAGAGAKEGSGAHIQTKRYGGELRAAGGNTPAAQTSAGGYGIGGRG</sequence>
<evidence type="ECO:0000313" key="2">
    <source>
        <dbReference type="EMBL" id="BBN09684.1"/>
    </source>
</evidence>
<accession>A0AAF6BCF0</accession>
<feature type="region of interest" description="Disordered" evidence="1">
    <location>
        <begin position="1"/>
        <end position="110"/>
    </location>
</feature>
<organism evidence="2 3">
    <name type="scientific">Marchantia polymorpha subsp. ruderalis</name>
    <dbReference type="NCBI Taxonomy" id="1480154"/>
    <lineage>
        <taxon>Eukaryota</taxon>
        <taxon>Viridiplantae</taxon>
        <taxon>Streptophyta</taxon>
        <taxon>Embryophyta</taxon>
        <taxon>Marchantiophyta</taxon>
        <taxon>Marchantiopsida</taxon>
        <taxon>Marchantiidae</taxon>
        <taxon>Marchantiales</taxon>
        <taxon>Marchantiaceae</taxon>
        <taxon>Marchantia</taxon>
    </lineage>
</organism>
<evidence type="ECO:0000256" key="1">
    <source>
        <dbReference type="SAM" id="MobiDB-lite"/>
    </source>
</evidence>
<dbReference type="EMBL" id="AP019869">
    <property type="protein sequence ID" value="BBN09684.1"/>
    <property type="molecule type" value="Genomic_DNA"/>
</dbReference>
<dbReference type="Proteomes" id="UP001162541">
    <property type="component" value="Chromosome 4"/>
</dbReference>
<feature type="compositionally biased region" description="Gly residues" evidence="1">
    <location>
        <begin position="51"/>
        <end position="72"/>
    </location>
</feature>
<proteinExistence type="predicted"/>